<dbReference type="Proteomes" id="UP000314986">
    <property type="component" value="Unassembled WGS sequence"/>
</dbReference>
<organism evidence="1 2">
    <name type="scientific">Callorhinchus milii</name>
    <name type="common">Ghost shark</name>
    <dbReference type="NCBI Taxonomy" id="7868"/>
    <lineage>
        <taxon>Eukaryota</taxon>
        <taxon>Metazoa</taxon>
        <taxon>Chordata</taxon>
        <taxon>Craniata</taxon>
        <taxon>Vertebrata</taxon>
        <taxon>Chondrichthyes</taxon>
        <taxon>Holocephali</taxon>
        <taxon>Chimaeriformes</taxon>
        <taxon>Callorhinchidae</taxon>
        <taxon>Callorhinchus</taxon>
    </lineage>
</organism>
<evidence type="ECO:0000313" key="1">
    <source>
        <dbReference type="Ensembl" id="ENSCMIP00000032012.1"/>
    </source>
</evidence>
<dbReference type="STRING" id="7868.ENSCMIP00000032012"/>
<accession>A0A4W3IRQ1</accession>
<dbReference type="InParanoid" id="A0A4W3IRQ1"/>
<dbReference type="AlphaFoldDB" id="A0A4W3IRQ1"/>
<name>A0A4W3IRQ1_CALMI</name>
<reference evidence="1" key="5">
    <citation type="submission" date="2025-09" db="UniProtKB">
        <authorList>
            <consortium name="Ensembl"/>
        </authorList>
    </citation>
    <scope>IDENTIFICATION</scope>
</reference>
<reference evidence="2" key="2">
    <citation type="journal article" date="2007" name="PLoS Biol.">
        <title>Survey sequencing and comparative analysis of the elephant shark (Callorhinchus milii) genome.</title>
        <authorList>
            <person name="Venkatesh B."/>
            <person name="Kirkness E.F."/>
            <person name="Loh Y.H."/>
            <person name="Halpern A.L."/>
            <person name="Lee A.P."/>
            <person name="Johnson J."/>
            <person name="Dandona N."/>
            <person name="Viswanathan L.D."/>
            <person name="Tay A."/>
            <person name="Venter J.C."/>
            <person name="Strausberg R.L."/>
            <person name="Brenner S."/>
        </authorList>
    </citation>
    <scope>NUCLEOTIDE SEQUENCE [LARGE SCALE GENOMIC DNA]</scope>
</reference>
<evidence type="ECO:0008006" key="3">
    <source>
        <dbReference type="Google" id="ProtNLM"/>
    </source>
</evidence>
<evidence type="ECO:0000313" key="2">
    <source>
        <dbReference type="Proteomes" id="UP000314986"/>
    </source>
</evidence>
<protein>
    <recommendedName>
        <fullName evidence="3">Vps72/YL1 C-terminal domain-containing protein</fullName>
    </recommendedName>
</protein>
<proteinExistence type="predicted"/>
<reference evidence="1" key="4">
    <citation type="submission" date="2025-08" db="UniProtKB">
        <authorList>
            <consortium name="Ensembl"/>
        </authorList>
    </citation>
    <scope>IDENTIFICATION</scope>
</reference>
<sequence>PPVFKDPNFIRSGIGGATKKYLDISELPANYTDPQSKLMEEFSYISLRKATSRVP</sequence>
<dbReference type="Ensembl" id="ENSCMIT00000032500.1">
    <property type="protein sequence ID" value="ENSCMIP00000032012.1"/>
    <property type="gene ID" value="ENSCMIG00000013700.1"/>
</dbReference>
<reference evidence="2" key="1">
    <citation type="journal article" date="2006" name="Science">
        <title>Ancient noncoding elements conserved in the human genome.</title>
        <authorList>
            <person name="Venkatesh B."/>
            <person name="Kirkness E.F."/>
            <person name="Loh Y.H."/>
            <person name="Halpern A.L."/>
            <person name="Lee A.P."/>
            <person name="Johnson J."/>
            <person name="Dandona N."/>
            <person name="Viswanathan L.D."/>
            <person name="Tay A."/>
            <person name="Venter J.C."/>
            <person name="Strausberg R.L."/>
            <person name="Brenner S."/>
        </authorList>
    </citation>
    <scope>NUCLEOTIDE SEQUENCE [LARGE SCALE GENOMIC DNA]</scope>
</reference>
<keyword evidence="2" id="KW-1185">Reference proteome</keyword>
<reference evidence="2" key="3">
    <citation type="journal article" date="2014" name="Nature">
        <title>Elephant shark genome provides unique insights into gnathostome evolution.</title>
        <authorList>
            <consortium name="International Elephant Shark Genome Sequencing Consortium"/>
            <person name="Venkatesh B."/>
            <person name="Lee A.P."/>
            <person name="Ravi V."/>
            <person name="Maurya A.K."/>
            <person name="Lian M.M."/>
            <person name="Swann J.B."/>
            <person name="Ohta Y."/>
            <person name="Flajnik M.F."/>
            <person name="Sutoh Y."/>
            <person name="Kasahara M."/>
            <person name="Hoon S."/>
            <person name="Gangu V."/>
            <person name="Roy S.W."/>
            <person name="Irimia M."/>
            <person name="Korzh V."/>
            <person name="Kondrychyn I."/>
            <person name="Lim Z.W."/>
            <person name="Tay B.H."/>
            <person name="Tohari S."/>
            <person name="Kong K.W."/>
            <person name="Ho S."/>
            <person name="Lorente-Galdos B."/>
            <person name="Quilez J."/>
            <person name="Marques-Bonet T."/>
            <person name="Raney B.J."/>
            <person name="Ingham P.W."/>
            <person name="Tay A."/>
            <person name="Hillier L.W."/>
            <person name="Minx P."/>
            <person name="Boehm T."/>
            <person name="Wilson R.K."/>
            <person name="Brenner S."/>
            <person name="Warren W.C."/>
        </authorList>
    </citation>
    <scope>NUCLEOTIDE SEQUENCE [LARGE SCALE GENOMIC DNA]</scope>
</reference>